<reference evidence="6" key="1">
    <citation type="journal article" date="2019" name="Int. J. Syst. Evol. Microbiol.">
        <title>The Global Catalogue of Microorganisms (GCM) 10K type strain sequencing project: providing services to taxonomists for standard genome sequencing and annotation.</title>
        <authorList>
            <consortium name="The Broad Institute Genomics Platform"/>
            <consortium name="The Broad Institute Genome Sequencing Center for Infectious Disease"/>
            <person name="Wu L."/>
            <person name="Ma J."/>
        </authorList>
    </citation>
    <scope>NUCLEOTIDE SEQUENCE [LARGE SCALE GENOMIC DNA]</scope>
    <source>
        <strain evidence="6">JCM 17926</strain>
    </source>
</reference>
<name>A0ABP8M032_9BACT</name>
<dbReference type="InterPro" id="IPR028082">
    <property type="entry name" value="Peripla_BP_I"/>
</dbReference>
<evidence type="ECO:0000256" key="3">
    <source>
        <dbReference type="ARBA" id="ARBA00023163"/>
    </source>
</evidence>
<dbReference type="EMBL" id="BAABHC010000029">
    <property type="protein sequence ID" value="GAA4441429.1"/>
    <property type="molecule type" value="Genomic_DNA"/>
</dbReference>
<proteinExistence type="predicted"/>
<accession>A0ABP8M032</accession>
<dbReference type="InterPro" id="IPR000524">
    <property type="entry name" value="Tscrpt_reg_HTH_GntR"/>
</dbReference>
<keyword evidence="1" id="KW-0805">Transcription regulation</keyword>
<evidence type="ECO:0000256" key="2">
    <source>
        <dbReference type="ARBA" id="ARBA00023125"/>
    </source>
</evidence>
<dbReference type="SMART" id="SM00345">
    <property type="entry name" value="HTH_GNTR"/>
    <property type="match status" value="1"/>
</dbReference>
<keyword evidence="2" id="KW-0238">DNA-binding</keyword>
<feature type="domain" description="HTH gntR-type" evidence="4">
    <location>
        <begin position="12"/>
        <end position="80"/>
    </location>
</feature>
<dbReference type="PROSITE" id="PS50949">
    <property type="entry name" value="HTH_GNTR"/>
    <property type="match status" value="1"/>
</dbReference>
<evidence type="ECO:0000313" key="6">
    <source>
        <dbReference type="Proteomes" id="UP001500552"/>
    </source>
</evidence>
<dbReference type="SUPFAM" id="SSF46785">
    <property type="entry name" value="Winged helix' DNA-binding domain"/>
    <property type="match status" value="1"/>
</dbReference>
<organism evidence="5 6">
    <name type="scientific">Pontibacter saemangeumensis</name>
    <dbReference type="NCBI Taxonomy" id="1084525"/>
    <lineage>
        <taxon>Bacteria</taxon>
        <taxon>Pseudomonadati</taxon>
        <taxon>Bacteroidota</taxon>
        <taxon>Cytophagia</taxon>
        <taxon>Cytophagales</taxon>
        <taxon>Hymenobacteraceae</taxon>
        <taxon>Pontibacter</taxon>
    </lineage>
</organism>
<dbReference type="InterPro" id="IPR036388">
    <property type="entry name" value="WH-like_DNA-bd_sf"/>
</dbReference>
<comment type="caution">
    <text evidence="5">The sequence shown here is derived from an EMBL/GenBank/DDBJ whole genome shotgun (WGS) entry which is preliminary data.</text>
</comment>
<protein>
    <submittedName>
        <fullName evidence="5">GntR family transcriptional regulator</fullName>
    </submittedName>
</protein>
<dbReference type="Gene3D" id="1.10.10.10">
    <property type="entry name" value="Winged helix-like DNA-binding domain superfamily/Winged helix DNA-binding domain"/>
    <property type="match status" value="1"/>
</dbReference>
<dbReference type="PANTHER" id="PTHR38445:SF10">
    <property type="entry name" value="GNTR-FAMILY TRANSCRIPTIONAL REGULATOR"/>
    <property type="match status" value="1"/>
</dbReference>
<dbReference type="Pfam" id="PF00392">
    <property type="entry name" value="GntR"/>
    <property type="match status" value="1"/>
</dbReference>
<dbReference type="SUPFAM" id="SSF53822">
    <property type="entry name" value="Periplasmic binding protein-like I"/>
    <property type="match status" value="1"/>
</dbReference>
<dbReference type="CDD" id="cd07377">
    <property type="entry name" value="WHTH_GntR"/>
    <property type="match status" value="1"/>
</dbReference>
<evidence type="ECO:0000313" key="5">
    <source>
        <dbReference type="EMBL" id="GAA4441429.1"/>
    </source>
</evidence>
<dbReference type="Proteomes" id="UP001500552">
    <property type="component" value="Unassembled WGS sequence"/>
</dbReference>
<keyword evidence="3" id="KW-0804">Transcription</keyword>
<evidence type="ECO:0000259" key="4">
    <source>
        <dbReference type="PROSITE" id="PS50949"/>
    </source>
</evidence>
<dbReference type="PANTHER" id="PTHR38445">
    <property type="entry name" value="HTH-TYPE TRANSCRIPTIONAL REPRESSOR YTRA"/>
    <property type="match status" value="1"/>
</dbReference>
<keyword evidence="6" id="KW-1185">Reference proteome</keyword>
<dbReference type="RefSeq" id="WP_345161646.1">
    <property type="nucleotide sequence ID" value="NZ_BAABHC010000029.1"/>
</dbReference>
<gene>
    <name evidence="5" type="ORF">GCM10023188_39940</name>
</gene>
<dbReference type="InterPro" id="IPR036390">
    <property type="entry name" value="WH_DNA-bd_sf"/>
</dbReference>
<evidence type="ECO:0000256" key="1">
    <source>
        <dbReference type="ARBA" id="ARBA00023015"/>
    </source>
</evidence>
<sequence length="336" mass="38702">MYQTKLSLSCKTPKYKQIIQSIINDIERGILKVDEQLPSINELSEEHLLARDTVERAYRELKEQGYIVSVHGKGYFVASNEIKKIKVLLVFNKLSSYKKIIYYAFLKGLGDKATVDLQIHHYDAHLFEEIINKNLGKYNYYVIMPHFFHGADKKEYMPAIKRIPKEELVILDKDLPGLEGKYLAVYQDFSKDIFKALESAVDLLAKYQKLVLIFPFCEHYPIEIMQGFRLFCNCYNKDFAILENTFDEIPSPGTAYLVVEETDLADIIKKSRGLDLTLGQDIGIISFNETTSKELLDITVVTTDFEVMGFMAATLLLERKHAKVKNPFQVIRRGSL</sequence>